<dbReference type="EMBL" id="NRDI02000003">
    <property type="protein sequence ID" value="KAI1518133.1"/>
    <property type="molecule type" value="Genomic_DNA"/>
</dbReference>
<dbReference type="EMBL" id="NQIK02000001">
    <property type="protein sequence ID" value="KAF7578156.1"/>
    <property type="molecule type" value="Genomic_DNA"/>
</dbReference>
<proteinExistence type="predicted"/>
<evidence type="ECO:0000256" key="1">
    <source>
        <dbReference type="SAM" id="MobiDB-lite"/>
    </source>
</evidence>
<evidence type="ECO:0000313" key="5">
    <source>
        <dbReference type="Proteomes" id="UP000249757"/>
    </source>
</evidence>
<reference evidence="2 4" key="1">
    <citation type="journal article" date="2018" name="BMC Genomics">
        <title>Comparative genomics of the wheat fungal pathogen Pyrenophora tritici-repentis reveals chromosomal variations and genome plasticity.</title>
        <authorList>
            <person name="Moolhuijzen P."/>
            <person name="See P.T."/>
            <person name="Hane J.K."/>
            <person name="Shi G."/>
            <person name="Liu Z."/>
            <person name="Oliver R.P."/>
            <person name="Moffat C.S."/>
        </authorList>
    </citation>
    <scope>NUCLEOTIDE SEQUENCE [LARGE SCALE GENOMIC DNA]</scope>
    <source>
        <strain evidence="2">M4</strain>
    </source>
</reference>
<sequence length="236" mass="26163">MYSTEKDSDAPPPYSEQTYSSSSRSHTILNQLSSIRTRQIHSVLNAHIIPLIEERATYGIAQTTIALLPSDIPLPEVPEKSEFSFDDTSSDSAPVQVIGFASEDEPRVVRLDGHMNRTEFWRLPAVIEELEQVLSQSLNASPVLTGAAPVQERAEEITPTRQSSRRTLLSRVMPSLGPELRSPSGNPEVGVRRQNCAGTVVVRARLEEICLRTVSEFGLYDTMSKQCVIVRVDARC</sequence>
<protein>
    <submittedName>
        <fullName evidence="2">Uncharacterized protein</fullName>
    </submittedName>
</protein>
<dbReference type="OrthoDB" id="3914029at2759"/>
<reference evidence="3" key="2">
    <citation type="submission" date="2021-05" db="EMBL/GenBank/DDBJ databases">
        <authorList>
            <person name="Moolhuijzen P.M."/>
            <person name="Moffat C.S."/>
        </authorList>
    </citation>
    <scope>NUCLEOTIDE SEQUENCE</scope>
    <source>
        <strain evidence="3">86-124</strain>
    </source>
</reference>
<accession>A0A2W1DGV7</accession>
<evidence type="ECO:0000313" key="2">
    <source>
        <dbReference type="EMBL" id="KAF7578156.1"/>
    </source>
</evidence>
<dbReference type="Proteomes" id="UP000249757">
    <property type="component" value="Unassembled WGS sequence"/>
</dbReference>
<dbReference type="OMA" id="FWRQPAV"/>
<reference evidence="5" key="4">
    <citation type="journal article" date="2022" name="Microb. Genom.">
        <title>A global pangenome for the wheat fungal pathogen Pyrenophora tritici-repentis and prediction of effector protein structural homology.</title>
        <authorList>
            <person name="Moolhuijzen P.M."/>
            <person name="See P.T."/>
            <person name="Shi G."/>
            <person name="Powell H.R."/>
            <person name="Cockram J."/>
            <person name="Jorgensen L.N."/>
            <person name="Benslimane H."/>
            <person name="Strelkov S.E."/>
            <person name="Turner J."/>
            <person name="Liu Z."/>
            <person name="Moffat C.S."/>
        </authorList>
    </citation>
    <scope>NUCLEOTIDE SEQUENCE [LARGE SCALE GENOMIC DNA]</scope>
</reference>
<comment type="caution">
    <text evidence="2">The sequence shown here is derived from an EMBL/GenBank/DDBJ whole genome shotgun (WGS) entry which is preliminary data.</text>
</comment>
<evidence type="ECO:0000313" key="3">
    <source>
        <dbReference type="EMBL" id="KAI1518133.1"/>
    </source>
</evidence>
<organism evidence="2 4">
    <name type="scientific">Pyrenophora tritici-repentis</name>
    <dbReference type="NCBI Taxonomy" id="45151"/>
    <lineage>
        <taxon>Eukaryota</taxon>
        <taxon>Fungi</taxon>
        <taxon>Dikarya</taxon>
        <taxon>Ascomycota</taxon>
        <taxon>Pezizomycotina</taxon>
        <taxon>Dothideomycetes</taxon>
        <taxon>Pleosporomycetidae</taxon>
        <taxon>Pleosporales</taxon>
        <taxon>Pleosporineae</taxon>
        <taxon>Pleosporaceae</taxon>
        <taxon>Pyrenophora</taxon>
    </lineage>
</organism>
<evidence type="ECO:0000313" key="4">
    <source>
        <dbReference type="Proteomes" id="UP000245464"/>
    </source>
</evidence>
<keyword evidence="5" id="KW-1185">Reference proteome</keyword>
<dbReference type="Proteomes" id="UP000245464">
    <property type="component" value="Chromosome 1"/>
</dbReference>
<dbReference type="AlphaFoldDB" id="A0A2W1DGV7"/>
<name>A0A2W1DGV7_9PLEO</name>
<gene>
    <name evidence="3" type="ORF">Ptr86124_003434</name>
    <name evidence="2" type="ORF">PtrM4_023960</name>
</gene>
<reference evidence="3" key="3">
    <citation type="journal article" date="2022" name="bioRxiv">
        <title>A global pangenome for the wheat fungal pathogen Pyrenophora tritici-repentis and prediction of effector protein structural homology.</title>
        <authorList>
            <person name="Moolhuijzen P."/>
            <person name="See P.T."/>
            <person name="Shi G."/>
            <person name="Powell H.R."/>
            <person name="Cockram J."/>
            <person name="Jorgensen L.N."/>
            <person name="Benslimane H."/>
            <person name="Strelkov S.E."/>
            <person name="Turner J."/>
            <person name="Liu Z."/>
            <person name="Moffat C.S."/>
        </authorList>
    </citation>
    <scope>NUCLEOTIDE SEQUENCE</scope>
    <source>
        <strain evidence="3">86-124</strain>
    </source>
</reference>
<feature type="region of interest" description="Disordered" evidence="1">
    <location>
        <begin position="1"/>
        <end position="23"/>
    </location>
</feature>